<evidence type="ECO:0000256" key="1">
    <source>
        <dbReference type="SAM" id="MobiDB-lite"/>
    </source>
</evidence>
<sequence length="148" mass="15154">MGAHHPIGAFSPTKGAAHTGALSESPRARFSARTSLSPSMSSVSGGGVAGRQFPRPRSAAPRSATTTRSNTKGTCISRRSAQSSSNHSPVVGSTAFNRSGCAPKYDRSRGGGCFFWSSSGRGGMCGVEKVGTCGKIRRRGAGTSCGRE</sequence>
<dbReference type="Proteomes" id="UP000230002">
    <property type="component" value="Unassembled WGS sequence"/>
</dbReference>
<comment type="caution">
    <text evidence="2">The sequence shown here is derived from an EMBL/GenBank/DDBJ whole genome shotgun (WGS) entry which is preliminary data.</text>
</comment>
<evidence type="ECO:0000313" key="2">
    <source>
        <dbReference type="EMBL" id="PIL23339.1"/>
    </source>
</evidence>
<keyword evidence="3" id="KW-1185">Reference proteome</keyword>
<protein>
    <submittedName>
        <fullName evidence="2">Uncharacterized protein</fullName>
    </submittedName>
</protein>
<dbReference type="AlphaFoldDB" id="A0A2G8RPA2"/>
<dbReference type="EMBL" id="AYKW01000068">
    <property type="protein sequence ID" value="PIL23339.1"/>
    <property type="molecule type" value="Genomic_DNA"/>
</dbReference>
<accession>A0A2G8RPA2</accession>
<evidence type="ECO:0000313" key="3">
    <source>
        <dbReference type="Proteomes" id="UP000230002"/>
    </source>
</evidence>
<reference evidence="2 3" key="1">
    <citation type="journal article" date="2015" name="Sci. Rep.">
        <title>Chromosome-level genome map provides insights into diverse defense mechanisms in the medicinal fungus Ganoderma sinense.</title>
        <authorList>
            <person name="Zhu Y."/>
            <person name="Xu J."/>
            <person name="Sun C."/>
            <person name="Zhou S."/>
            <person name="Xu H."/>
            <person name="Nelson D.R."/>
            <person name="Qian J."/>
            <person name="Song J."/>
            <person name="Luo H."/>
            <person name="Xiang L."/>
            <person name="Li Y."/>
            <person name="Xu Z."/>
            <person name="Ji A."/>
            <person name="Wang L."/>
            <person name="Lu S."/>
            <person name="Hayward A."/>
            <person name="Sun W."/>
            <person name="Li X."/>
            <person name="Schwartz D.C."/>
            <person name="Wang Y."/>
            <person name="Chen S."/>
        </authorList>
    </citation>
    <scope>NUCLEOTIDE SEQUENCE [LARGE SCALE GENOMIC DNA]</scope>
    <source>
        <strain evidence="2 3">ZZ0214-1</strain>
    </source>
</reference>
<proteinExistence type="predicted"/>
<name>A0A2G8RPA2_9APHY</name>
<organism evidence="2 3">
    <name type="scientific">Ganoderma sinense ZZ0214-1</name>
    <dbReference type="NCBI Taxonomy" id="1077348"/>
    <lineage>
        <taxon>Eukaryota</taxon>
        <taxon>Fungi</taxon>
        <taxon>Dikarya</taxon>
        <taxon>Basidiomycota</taxon>
        <taxon>Agaricomycotina</taxon>
        <taxon>Agaricomycetes</taxon>
        <taxon>Polyporales</taxon>
        <taxon>Polyporaceae</taxon>
        <taxon>Ganoderma</taxon>
    </lineage>
</organism>
<gene>
    <name evidence="2" type="ORF">GSI_14650</name>
</gene>
<feature type="region of interest" description="Disordered" evidence="1">
    <location>
        <begin position="1"/>
        <end position="101"/>
    </location>
</feature>
<feature type="compositionally biased region" description="Polar residues" evidence="1">
    <location>
        <begin position="63"/>
        <end position="74"/>
    </location>
</feature>
<feature type="compositionally biased region" description="Low complexity" evidence="1">
    <location>
        <begin position="77"/>
        <end position="88"/>
    </location>
</feature>